<dbReference type="Proteomes" id="UP000242180">
    <property type="component" value="Unassembled WGS sequence"/>
</dbReference>
<dbReference type="AlphaFoldDB" id="A0A1X2GZE9"/>
<sequence>MINNPDVALAAFNEYMRGLRSRIRPAPAGVLRARSRQSGQSRRRRRVIDLFRLQAVICDSGGRIHSSALVDPERALFRAERDGLYVGPGYVGELILDLGEDICPYALVLKSQDDQGRLVFPAELTPPERLAARQTQDAALAQANDLDIIIARPVNAVVRLGDQQEARPDPDPANPDEDPQDGRIYIEDWFLLLYSRDIYFPCFLRTLEACDLPLRQFVRDELENPQFVWQNIIDRFLQVYCPAVNQRYEFTSEDTGRGQARNLWACIEDVARASQNEFERRVWLRQIRRENRSSTMRRIQTTMTSIEIIAIGRRTSTTHPVTRVLVHYNRYNVTHIPGRPAGNQPEPEQGPVRHRRRVNGRAAL</sequence>
<evidence type="ECO:0000313" key="2">
    <source>
        <dbReference type="EMBL" id="ORY89920.1"/>
    </source>
</evidence>
<name>A0A1X2GZE9_SYNRA</name>
<proteinExistence type="predicted"/>
<accession>A0A1X2GZE9</accession>
<reference evidence="2 3" key="1">
    <citation type="submission" date="2016-07" db="EMBL/GenBank/DDBJ databases">
        <title>Pervasive Adenine N6-methylation of Active Genes in Fungi.</title>
        <authorList>
            <consortium name="DOE Joint Genome Institute"/>
            <person name="Mondo S.J."/>
            <person name="Dannebaum R.O."/>
            <person name="Kuo R.C."/>
            <person name="Labutti K."/>
            <person name="Haridas S."/>
            <person name="Kuo A."/>
            <person name="Salamov A."/>
            <person name="Ahrendt S.R."/>
            <person name="Lipzen A."/>
            <person name="Sullivan W."/>
            <person name="Andreopoulos W.B."/>
            <person name="Clum A."/>
            <person name="Lindquist E."/>
            <person name="Daum C."/>
            <person name="Ramamoorthy G.K."/>
            <person name="Gryganskyi A."/>
            <person name="Culley D."/>
            <person name="Magnuson J.K."/>
            <person name="James T.Y."/>
            <person name="O'Malley M.A."/>
            <person name="Stajich J.E."/>
            <person name="Spatafora J.W."/>
            <person name="Visel A."/>
            <person name="Grigoriev I.V."/>
        </authorList>
    </citation>
    <scope>NUCLEOTIDE SEQUENCE [LARGE SCALE GENOMIC DNA]</scope>
    <source>
        <strain evidence="2 3">NRRL 2496</strain>
    </source>
</reference>
<organism evidence="2 3">
    <name type="scientific">Syncephalastrum racemosum</name>
    <name type="common">Filamentous fungus</name>
    <dbReference type="NCBI Taxonomy" id="13706"/>
    <lineage>
        <taxon>Eukaryota</taxon>
        <taxon>Fungi</taxon>
        <taxon>Fungi incertae sedis</taxon>
        <taxon>Mucoromycota</taxon>
        <taxon>Mucoromycotina</taxon>
        <taxon>Mucoromycetes</taxon>
        <taxon>Mucorales</taxon>
        <taxon>Syncephalastraceae</taxon>
        <taxon>Syncephalastrum</taxon>
    </lineage>
</organism>
<gene>
    <name evidence="2" type="ORF">BCR43DRAFT_118543</name>
</gene>
<dbReference type="InParanoid" id="A0A1X2GZE9"/>
<keyword evidence="3" id="KW-1185">Reference proteome</keyword>
<comment type="caution">
    <text evidence="2">The sequence shown here is derived from an EMBL/GenBank/DDBJ whole genome shotgun (WGS) entry which is preliminary data.</text>
</comment>
<evidence type="ECO:0000256" key="1">
    <source>
        <dbReference type="SAM" id="MobiDB-lite"/>
    </source>
</evidence>
<evidence type="ECO:0000313" key="3">
    <source>
        <dbReference type="Proteomes" id="UP000242180"/>
    </source>
</evidence>
<dbReference type="OrthoDB" id="2253170at2759"/>
<feature type="compositionally biased region" description="Basic residues" evidence="1">
    <location>
        <begin position="352"/>
        <end position="364"/>
    </location>
</feature>
<feature type="region of interest" description="Disordered" evidence="1">
    <location>
        <begin position="335"/>
        <end position="364"/>
    </location>
</feature>
<protein>
    <submittedName>
        <fullName evidence="2">Uncharacterized protein</fullName>
    </submittedName>
</protein>
<dbReference type="EMBL" id="MCGN01000013">
    <property type="protein sequence ID" value="ORY89920.1"/>
    <property type="molecule type" value="Genomic_DNA"/>
</dbReference>